<dbReference type="Proteomes" id="UP000579647">
    <property type="component" value="Unassembled WGS sequence"/>
</dbReference>
<accession>A0A840WRS7</accession>
<evidence type="ECO:0000313" key="2">
    <source>
        <dbReference type="EMBL" id="MBB5495731.1"/>
    </source>
</evidence>
<keyword evidence="3" id="KW-1185">Reference proteome</keyword>
<feature type="region of interest" description="Disordered" evidence="1">
    <location>
        <begin position="31"/>
        <end position="55"/>
    </location>
</feature>
<proteinExistence type="predicted"/>
<dbReference type="AlphaFoldDB" id="A0A840WRS7"/>
<protein>
    <submittedName>
        <fullName evidence="2">Uncharacterized protein</fullName>
    </submittedName>
</protein>
<dbReference type="EMBL" id="JACHDO010000001">
    <property type="protein sequence ID" value="MBB5495731.1"/>
    <property type="molecule type" value="Genomic_DNA"/>
</dbReference>
<gene>
    <name evidence="2" type="ORF">HNR07_006868</name>
</gene>
<name>A0A840WRS7_9ACTN</name>
<evidence type="ECO:0000313" key="3">
    <source>
        <dbReference type="Proteomes" id="UP000579647"/>
    </source>
</evidence>
<feature type="compositionally biased region" description="Polar residues" evidence="1">
    <location>
        <begin position="43"/>
        <end position="55"/>
    </location>
</feature>
<evidence type="ECO:0000256" key="1">
    <source>
        <dbReference type="SAM" id="MobiDB-lite"/>
    </source>
</evidence>
<comment type="caution">
    <text evidence="2">The sequence shown here is derived from an EMBL/GenBank/DDBJ whole genome shotgun (WGS) entry which is preliminary data.</text>
</comment>
<sequence length="70" mass="7335">MASGGPSPYGSKPRELRALRLHPGQQILDLDIGSAPSAEPETASRSSSSIGGTQVVSTRSELLWNTLEDA</sequence>
<organism evidence="2 3">
    <name type="scientific">Nocardiopsis metallicus</name>
    <dbReference type="NCBI Taxonomy" id="179819"/>
    <lineage>
        <taxon>Bacteria</taxon>
        <taxon>Bacillati</taxon>
        <taxon>Actinomycetota</taxon>
        <taxon>Actinomycetes</taxon>
        <taxon>Streptosporangiales</taxon>
        <taxon>Nocardiopsidaceae</taxon>
        <taxon>Nocardiopsis</taxon>
    </lineage>
</organism>
<reference evidence="2 3" key="1">
    <citation type="submission" date="2020-08" db="EMBL/GenBank/DDBJ databases">
        <title>Sequencing the genomes of 1000 actinobacteria strains.</title>
        <authorList>
            <person name="Klenk H.-P."/>
        </authorList>
    </citation>
    <scope>NUCLEOTIDE SEQUENCE [LARGE SCALE GENOMIC DNA]</scope>
    <source>
        <strain evidence="2 3">DSM 44598</strain>
    </source>
</reference>